<reference evidence="1 2" key="1">
    <citation type="journal article" date="2008" name="Biol. Direct">
        <title>Complete genome sequence of the extremely acidophilic methanotroph isolate V4, Methylacidiphilum infernorum, a representative of the bacterial phylum Verrucomicrobia.</title>
        <authorList>
            <person name="Hou S."/>
            <person name="Makarova K.S."/>
            <person name="Saw J.H."/>
            <person name="Senin P."/>
            <person name="Ly B.V."/>
            <person name="Zhou Z."/>
            <person name="Ren Y."/>
            <person name="Wang J."/>
            <person name="Galperin M.Y."/>
            <person name="Omelchenko M.V."/>
            <person name="Wolf Y.I."/>
            <person name="Yutin N."/>
            <person name="Koonin E.V."/>
            <person name="Stott M.B."/>
            <person name="Mountain B.W."/>
            <person name="Crowe M.A."/>
            <person name="Smirnova A.V."/>
            <person name="Dunfield P.F."/>
            <person name="Feng L."/>
            <person name="Wang L."/>
            <person name="Alam M."/>
        </authorList>
    </citation>
    <scope>NUCLEOTIDE SEQUENCE [LARGE SCALE GENOMIC DNA]</scope>
    <source>
        <strain evidence="2">Isolate V4</strain>
    </source>
</reference>
<evidence type="ECO:0000313" key="1">
    <source>
        <dbReference type="EMBL" id="ACD82542.1"/>
    </source>
</evidence>
<evidence type="ECO:0000313" key="2">
    <source>
        <dbReference type="Proteomes" id="UP000009149"/>
    </source>
</evidence>
<dbReference type="Proteomes" id="UP000009149">
    <property type="component" value="Chromosome"/>
</dbReference>
<dbReference type="Pfam" id="PF22091">
    <property type="entry name" value="DUF6941"/>
    <property type="match status" value="1"/>
</dbReference>
<dbReference type="eggNOG" id="ENOG50329HD">
    <property type="taxonomic scope" value="Bacteria"/>
</dbReference>
<dbReference type="HOGENOM" id="CLU_1576670_0_0_0"/>
<sequence>MCSKERSSKNFFVEQEPALCQAILFSEFVIREKGSDKLSIINSFNRLFSPQFPFLTPPFFLSLLLTHLRGKIASLDLTARVEDPSSGHVLASSSGKIGFPEDRPPFDEREIHDIVIPISPFLVFQQGNYSVVVLVNNEKVGERMLPVLPFPSGQGMPPSVKPFFPPSSP</sequence>
<accession>B3DZC5</accession>
<organism evidence="1 2">
    <name type="scientific">Methylacidiphilum infernorum (isolate V4)</name>
    <name type="common">Methylokorus infernorum (strain V4)</name>
    <dbReference type="NCBI Taxonomy" id="481448"/>
    <lineage>
        <taxon>Bacteria</taxon>
        <taxon>Pseudomonadati</taxon>
        <taxon>Verrucomicrobiota</taxon>
        <taxon>Methylacidiphilae</taxon>
        <taxon>Methylacidiphilales</taxon>
        <taxon>Methylacidiphilaceae</taxon>
        <taxon>Methylacidiphilum (ex Ratnadevi et al. 2023)</taxon>
    </lineage>
</organism>
<dbReference type="STRING" id="481448.Minf_0484"/>
<dbReference type="AlphaFoldDB" id="B3DZC5"/>
<gene>
    <name evidence="1" type="ordered locus">Minf_0484</name>
</gene>
<proteinExistence type="predicted"/>
<dbReference type="EMBL" id="CP000975">
    <property type="protein sequence ID" value="ACD82542.1"/>
    <property type="molecule type" value="Genomic_DNA"/>
</dbReference>
<protein>
    <submittedName>
        <fullName evidence="1">Uncharacterized protein</fullName>
    </submittedName>
</protein>
<name>B3DZC5_METI4</name>
<dbReference type="KEGG" id="min:Minf_0484"/>
<dbReference type="InterPro" id="IPR054221">
    <property type="entry name" value="DUF6941"/>
</dbReference>